<evidence type="ECO:0000256" key="9">
    <source>
        <dbReference type="ARBA" id="ARBA00022777"/>
    </source>
</evidence>
<keyword evidence="3" id="KW-0597">Phosphoprotein</keyword>
<keyword evidence="14" id="KW-0325">Glycoprotein</keyword>
<name>A0ABC8TKC3_9AQUA</name>
<keyword evidence="10 15" id="KW-0067">ATP-binding</keyword>
<dbReference type="PANTHER" id="PTHR32099:SF51">
    <property type="entry name" value="CYSTEINE-RICH RECEPTOR-LIKE PROTEIN KINASE 25 ISOFORM X1"/>
    <property type="match status" value="1"/>
</dbReference>
<evidence type="ECO:0000256" key="7">
    <source>
        <dbReference type="ARBA" id="ARBA00022737"/>
    </source>
</evidence>
<keyword evidence="12 16" id="KW-0472">Membrane</keyword>
<evidence type="ECO:0000256" key="8">
    <source>
        <dbReference type="ARBA" id="ARBA00022741"/>
    </source>
</evidence>
<comment type="subcellular location">
    <subcellularLocation>
        <location evidence="1">Membrane</location>
        <topology evidence="1">Single-pass membrane protein</topology>
    </subcellularLocation>
</comment>
<evidence type="ECO:0000313" key="20">
    <source>
        <dbReference type="EMBL" id="CAK9169905.1"/>
    </source>
</evidence>
<dbReference type="Gene3D" id="3.30.430.20">
    <property type="entry name" value="Gnk2 domain, C-X8-C-X2-C motif"/>
    <property type="match status" value="2"/>
</dbReference>
<dbReference type="Gene3D" id="3.30.200.20">
    <property type="entry name" value="Phosphorylase Kinase, domain 1"/>
    <property type="match status" value="1"/>
</dbReference>
<keyword evidence="9" id="KW-0418">Kinase</keyword>
<dbReference type="Pfam" id="PF01657">
    <property type="entry name" value="Stress-antifung"/>
    <property type="match status" value="2"/>
</dbReference>
<evidence type="ECO:0000256" key="17">
    <source>
        <dbReference type="SAM" id="SignalP"/>
    </source>
</evidence>
<keyword evidence="6 17" id="KW-0732">Signal</keyword>
<dbReference type="Pfam" id="PF07714">
    <property type="entry name" value="PK_Tyr_Ser-Thr"/>
    <property type="match status" value="1"/>
</dbReference>
<dbReference type="InterPro" id="IPR002902">
    <property type="entry name" value="GNK2"/>
</dbReference>
<evidence type="ECO:0000256" key="4">
    <source>
        <dbReference type="ARBA" id="ARBA00022679"/>
    </source>
</evidence>
<protein>
    <recommendedName>
        <fullName evidence="22">Cysteine-rich receptor-like protein kinase</fullName>
    </recommendedName>
</protein>
<evidence type="ECO:0000256" key="14">
    <source>
        <dbReference type="ARBA" id="ARBA00023180"/>
    </source>
</evidence>
<feature type="domain" description="Gnk2-homologous" evidence="19">
    <location>
        <begin position="133"/>
        <end position="240"/>
    </location>
</feature>
<dbReference type="PROSITE" id="PS51473">
    <property type="entry name" value="GNK2"/>
    <property type="match status" value="2"/>
</dbReference>
<evidence type="ECO:0008006" key="22">
    <source>
        <dbReference type="Google" id="ProtNLM"/>
    </source>
</evidence>
<dbReference type="FunFam" id="3.30.430.20:FF:000002">
    <property type="entry name" value="Cysteine-rich receptor-like protein kinase 10"/>
    <property type="match status" value="1"/>
</dbReference>
<accession>A0ABC8TKC3</accession>
<keyword evidence="5 16" id="KW-0812">Transmembrane</keyword>
<evidence type="ECO:0000256" key="10">
    <source>
        <dbReference type="ARBA" id="ARBA00022840"/>
    </source>
</evidence>
<organism evidence="20 21">
    <name type="scientific">Ilex paraguariensis</name>
    <name type="common">yerba mate</name>
    <dbReference type="NCBI Taxonomy" id="185542"/>
    <lineage>
        <taxon>Eukaryota</taxon>
        <taxon>Viridiplantae</taxon>
        <taxon>Streptophyta</taxon>
        <taxon>Embryophyta</taxon>
        <taxon>Tracheophyta</taxon>
        <taxon>Spermatophyta</taxon>
        <taxon>Magnoliopsida</taxon>
        <taxon>eudicotyledons</taxon>
        <taxon>Gunneridae</taxon>
        <taxon>Pentapetalae</taxon>
        <taxon>asterids</taxon>
        <taxon>campanulids</taxon>
        <taxon>Aquifoliales</taxon>
        <taxon>Aquifoliaceae</taxon>
        <taxon>Ilex</taxon>
    </lineage>
</organism>
<dbReference type="InterPro" id="IPR038408">
    <property type="entry name" value="GNK2_sf"/>
</dbReference>
<dbReference type="GO" id="GO:0016020">
    <property type="term" value="C:membrane"/>
    <property type="evidence" value="ECO:0007669"/>
    <property type="project" value="UniProtKB-SubCell"/>
</dbReference>
<dbReference type="InterPro" id="IPR001245">
    <property type="entry name" value="Ser-Thr/Tyr_kinase_cat_dom"/>
</dbReference>
<dbReference type="PROSITE" id="PS50011">
    <property type="entry name" value="PROTEIN_KINASE_DOM"/>
    <property type="match status" value="1"/>
</dbReference>
<dbReference type="FunFam" id="3.30.200.20:FF:000142">
    <property type="entry name" value="Cysteine-rich receptor-like protein kinase 10"/>
    <property type="match status" value="1"/>
</dbReference>
<dbReference type="AlphaFoldDB" id="A0ABC8TKC3"/>
<dbReference type="EMBL" id="CAUOFW020005392">
    <property type="protein sequence ID" value="CAK9169905.1"/>
    <property type="molecule type" value="Genomic_DNA"/>
</dbReference>
<evidence type="ECO:0000256" key="3">
    <source>
        <dbReference type="ARBA" id="ARBA00022553"/>
    </source>
</evidence>
<comment type="caution">
    <text evidence="20">The sequence shown here is derived from an EMBL/GenBank/DDBJ whole genome shotgun (WGS) entry which is preliminary data.</text>
</comment>
<evidence type="ECO:0000259" key="19">
    <source>
        <dbReference type="PROSITE" id="PS51473"/>
    </source>
</evidence>
<evidence type="ECO:0000256" key="16">
    <source>
        <dbReference type="SAM" id="Phobius"/>
    </source>
</evidence>
<evidence type="ECO:0000256" key="15">
    <source>
        <dbReference type="PROSITE-ProRule" id="PRU10141"/>
    </source>
</evidence>
<evidence type="ECO:0000256" key="12">
    <source>
        <dbReference type="ARBA" id="ARBA00023136"/>
    </source>
</evidence>
<dbReference type="GO" id="GO:0004674">
    <property type="term" value="F:protein serine/threonine kinase activity"/>
    <property type="evidence" value="ECO:0007669"/>
    <property type="project" value="UniProtKB-KW"/>
</dbReference>
<dbReference type="InterPro" id="IPR017441">
    <property type="entry name" value="Protein_kinase_ATP_BS"/>
</dbReference>
<keyword evidence="21" id="KW-1185">Reference proteome</keyword>
<keyword evidence="11 16" id="KW-1133">Transmembrane helix</keyword>
<feature type="transmembrane region" description="Helical" evidence="16">
    <location>
        <begin position="262"/>
        <end position="283"/>
    </location>
</feature>
<dbReference type="PANTHER" id="PTHR32099">
    <property type="entry name" value="CYSTEINE-RICH REPEAT SECRETORY PROTEIN"/>
    <property type="match status" value="1"/>
</dbReference>
<evidence type="ECO:0000256" key="5">
    <source>
        <dbReference type="ARBA" id="ARBA00022692"/>
    </source>
</evidence>
<reference evidence="20 21" key="1">
    <citation type="submission" date="2024-02" db="EMBL/GenBank/DDBJ databases">
        <authorList>
            <person name="Vignale AGUSTIN F."/>
            <person name="Sosa J E."/>
            <person name="Modenutti C."/>
        </authorList>
    </citation>
    <scope>NUCLEOTIDE SEQUENCE [LARGE SCALE GENOMIC DNA]</scope>
</reference>
<evidence type="ECO:0000259" key="18">
    <source>
        <dbReference type="PROSITE" id="PS50011"/>
    </source>
</evidence>
<feature type="binding site" evidence="15">
    <location>
        <position position="350"/>
    </location>
    <ligand>
        <name>ATP</name>
        <dbReference type="ChEBI" id="CHEBI:30616"/>
    </ligand>
</feature>
<feature type="domain" description="Gnk2-homologous" evidence="19">
    <location>
        <begin position="23"/>
        <end position="125"/>
    </location>
</feature>
<evidence type="ECO:0000256" key="11">
    <source>
        <dbReference type="ARBA" id="ARBA00022989"/>
    </source>
</evidence>
<evidence type="ECO:0000256" key="13">
    <source>
        <dbReference type="ARBA" id="ARBA00023170"/>
    </source>
</evidence>
<dbReference type="SUPFAM" id="SSF56112">
    <property type="entry name" value="Protein kinase-like (PK-like)"/>
    <property type="match status" value="1"/>
</dbReference>
<evidence type="ECO:0000256" key="1">
    <source>
        <dbReference type="ARBA" id="ARBA00004167"/>
    </source>
</evidence>
<dbReference type="PROSITE" id="PS00107">
    <property type="entry name" value="PROTEIN_KINASE_ATP"/>
    <property type="match status" value="1"/>
</dbReference>
<keyword evidence="7" id="KW-0677">Repeat</keyword>
<proteinExistence type="predicted"/>
<evidence type="ECO:0000313" key="21">
    <source>
        <dbReference type="Proteomes" id="UP001642360"/>
    </source>
</evidence>
<evidence type="ECO:0000256" key="6">
    <source>
        <dbReference type="ARBA" id="ARBA00022729"/>
    </source>
</evidence>
<dbReference type="FunFam" id="3.30.430.20:FF:000003">
    <property type="entry name" value="Cysteine-rich RLK (RECEPTOR-like protein kinase) 10"/>
    <property type="match status" value="1"/>
</dbReference>
<evidence type="ECO:0000256" key="2">
    <source>
        <dbReference type="ARBA" id="ARBA00022527"/>
    </source>
</evidence>
<keyword evidence="13" id="KW-0675">Receptor</keyword>
<dbReference type="Proteomes" id="UP001642360">
    <property type="component" value="Unassembled WGS sequence"/>
</dbReference>
<dbReference type="CDD" id="cd23509">
    <property type="entry name" value="Gnk2-like"/>
    <property type="match status" value="2"/>
</dbReference>
<keyword evidence="4" id="KW-0808">Transferase</keyword>
<keyword evidence="2" id="KW-0723">Serine/threonine-protein kinase</keyword>
<dbReference type="InterPro" id="IPR000719">
    <property type="entry name" value="Prot_kinase_dom"/>
</dbReference>
<feature type="domain" description="Protein kinase" evidence="18">
    <location>
        <begin position="322"/>
        <end position="433"/>
    </location>
</feature>
<keyword evidence="8 15" id="KW-0547">Nucleotide-binding</keyword>
<sequence>MGYWKLLFFAFHILTSFHGLCNGQPDFRAHVCGDNGTTSMYESNKNTLLSSVAPNIGRNGFYNSSVGQNSDRVNAIALCRGDVELDICRSCVNDSTHKLVQLCPNYHGAIGWYDKCMLRFSNYTIFHQLDIGPERSLFSLNNVSDSDVPQFNQALRLMLDRLREKAKSGDSLRKFASERTSGPAFQTIYALSQCTPDLSDIQCYDCLDGAAKAIPYCCNGRQGGRVLRPSCNLRFETERFYNETPATPQPPPGKDSSTTRTVIIIVVPIVISVILIIMFICIFQRKRKHRKPTAKIETMDEISSIETLRYDFGAIRIATDNFSDSNQLGQGGFGVVYKGTLPNGKEIAVKRLSRDSGQGEQEFKNEVLLVVKLQHKNLVRLLGFSLEGTEKLLVYEFMPNASLDHFLFVVIWHQNMQCMVNSQLSQMSLALVY</sequence>
<dbReference type="GO" id="GO:0005524">
    <property type="term" value="F:ATP binding"/>
    <property type="evidence" value="ECO:0007669"/>
    <property type="project" value="UniProtKB-UniRule"/>
</dbReference>
<dbReference type="InterPro" id="IPR011009">
    <property type="entry name" value="Kinase-like_dom_sf"/>
</dbReference>
<feature type="signal peptide" evidence="17">
    <location>
        <begin position="1"/>
        <end position="23"/>
    </location>
</feature>
<gene>
    <name evidence="20" type="ORF">ILEXP_LOCUS39392</name>
</gene>
<feature type="chain" id="PRO_5044870114" description="Cysteine-rich receptor-like protein kinase" evidence="17">
    <location>
        <begin position="24"/>
        <end position="433"/>
    </location>
</feature>